<comment type="caution">
    <text evidence="2">The sequence shown here is derived from an EMBL/GenBank/DDBJ whole genome shotgun (WGS) entry which is preliminary data.</text>
</comment>
<evidence type="ECO:0000313" key="3">
    <source>
        <dbReference type="Proteomes" id="UP000234579"/>
    </source>
</evidence>
<evidence type="ECO:0000259" key="1">
    <source>
        <dbReference type="Pfam" id="PF12651"/>
    </source>
</evidence>
<protein>
    <recommendedName>
        <fullName evidence="1">Predicted DNA-binding protein ribbon-helix-helix domain-containing protein</fullName>
    </recommendedName>
</protein>
<feature type="domain" description="Predicted DNA-binding protein ribbon-helix-helix" evidence="1">
    <location>
        <begin position="4"/>
        <end position="40"/>
    </location>
</feature>
<dbReference type="Pfam" id="PF12651">
    <property type="entry name" value="RHH_3"/>
    <property type="match status" value="1"/>
</dbReference>
<reference evidence="3" key="1">
    <citation type="submission" date="2017-12" db="EMBL/GenBank/DDBJ databases">
        <authorList>
            <person name="Christensen H."/>
        </authorList>
    </citation>
    <scope>NUCLEOTIDE SEQUENCE [LARGE SCALE GENOMIC DNA]</scope>
    <source>
        <strain evidence="3">268A</strain>
    </source>
</reference>
<gene>
    <name evidence="2" type="ORF">CYR79_05875</name>
</gene>
<dbReference type="InterPro" id="IPR038733">
    <property type="entry name" value="Predicted_DNA_bind_prot_RHH"/>
</dbReference>
<dbReference type="Proteomes" id="UP000234579">
    <property type="component" value="Unassembled WGS sequence"/>
</dbReference>
<evidence type="ECO:0000313" key="2">
    <source>
        <dbReference type="EMBL" id="PLA76554.1"/>
    </source>
</evidence>
<name>A0A2I2AB03_9LACO</name>
<accession>A0A2I2AB03</accession>
<proteinExistence type="predicted"/>
<organism evidence="2 3">
    <name type="scientific">Ligilactobacillus agilis</name>
    <dbReference type="NCBI Taxonomy" id="1601"/>
    <lineage>
        <taxon>Bacteria</taxon>
        <taxon>Bacillati</taxon>
        <taxon>Bacillota</taxon>
        <taxon>Bacilli</taxon>
        <taxon>Lactobacillales</taxon>
        <taxon>Lactobacillaceae</taxon>
        <taxon>Ligilactobacillus</taxon>
    </lineage>
</organism>
<dbReference type="AlphaFoldDB" id="A0A2I2AB03"/>
<dbReference type="RefSeq" id="WP_101811843.1">
    <property type="nucleotide sequence ID" value="NZ_PKGI01000028.1"/>
</dbReference>
<sequence length="126" mass="14486">MVKLTRKLITITEQQNQHLNTLSAQTGMPVTEIIRRMIDNSNEVNFKQIVGSNDAKLAEYKKVKASLKYYIYLLNRATNSISQIEKRVSSDSKLDYETLNVLNLIKQQLSDLRGDVDEYCKSNTNK</sequence>
<dbReference type="EMBL" id="PKGI01000028">
    <property type="protein sequence ID" value="PLA76554.1"/>
    <property type="molecule type" value="Genomic_DNA"/>
</dbReference>